<evidence type="ECO:0000256" key="2">
    <source>
        <dbReference type="ARBA" id="ARBA00022692"/>
    </source>
</evidence>
<keyword evidence="3 6" id="KW-1133">Transmembrane helix</keyword>
<feature type="compositionally biased region" description="Basic and acidic residues" evidence="5">
    <location>
        <begin position="212"/>
        <end position="230"/>
    </location>
</feature>
<dbReference type="GO" id="GO:0015386">
    <property type="term" value="F:potassium:proton antiporter activity"/>
    <property type="evidence" value="ECO:0007669"/>
    <property type="project" value="TreeGrafter"/>
</dbReference>
<name>A0A1L7CRX7_9CORY</name>
<feature type="region of interest" description="Disordered" evidence="5">
    <location>
        <begin position="201"/>
        <end position="230"/>
    </location>
</feature>
<dbReference type="Proteomes" id="UP000185434">
    <property type="component" value="Chromosome"/>
</dbReference>
<feature type="transmembrane region" description="Helical" evidence="6">
    <location>
        <begin position="134"/>
        <end position="155"/>
    </location>
</feature>
<evidence type="ECO:0000256" key="4">
    <source>
        <dbReference type="ARBA" id="ARBA00023136"/>
    </source>
</evidence>
<evidence type="ECO:0000259" key="7">
    <source>
        <dbReference type="Pfam" id="PF01699"/>
    </source>
</evidence>
<evidence type="ECO:0000313" key="9">
    <source>
        <dbReference type="Proteomes" id="UP000185434"/>
    </source>
</evidence>
<feature type="domain" description="Sodium/calcium exchanger membrane region" evidence="7">
    <location>
        <begin position="35"/>
        <end position="184"/>
    </location>
</feature>
<feature type="transmembrane region" description="Helical" evidence="6">
    <location>
        <begin position="363"/>
        <end position="381"/>
    </location>
</feature>
<keyword evidence="2 6" id="KW-0812">Transmembrane</keyword>
<protein>
    <recommendedName>
        <fullName evidence="7">Sodium/calcium exchanger membrane region domain-containing protein</fullName>
    </recommendedName>
</protein>
<dbReference type="InterPro" id="IPR004837">
    <property type="entry name" value="NaCa_Exmemb"/>
</dbReference>
<feature type="transmembrane region" description="Helical" evidence="6">
    <location>
        <begin position="235"/>
        <end position="253"/>
    </location>
</feature>
<dbReference type="KEGG" id="cfk:CFRA_04205"/>
<feature type="transmembrane region" description="Helical" evidence="6">
    <location>
        <begin position="265"/>
        <end position="284"/>
    </location>
</feature>
<dbReference type="PANTHER" id="PTHR37958:SF1">
    <property type="entry name" value="SODIUM-POTASSIUM_PROTON ANTIPORTER CHAA"/>
    <property type="match status" value="1"/>
</dbReference>
<keyword evidence="4 6" id="KW-0472">Membrane</keyword>
<dbReference type="InterPro" id="IPR052946">
    <property type="entry name" value="Alkaline_pH_Ca-Antiporter"/>
</dbReference>
<reference evidence="8 9" key="1">
    <citation type="submission" date="2014-08" db="EMBL/GenBank/DDBJ databases">
        <title>Complete genome sequence of Corynebacterium frankenforstense ST18(T) (=DSM 45800(T)), isolated from raw cow milk.</title>
        <authorList>
            <person name="Ruckert C."/>
            <person name="Albersmeier A."/>
            <person name="Winkler A."/>
            <person name="Lipski A."/>
            <person name="Kalinowski J."/>
        </authorList>
    </citation>
    <scope>NUCLEOTIDE SEQUENCE [LARGE SCALE GENOMIC DNA]</scope>
    <source>
        <strain evidence="8 9">ST18</strain>
    </source>
</reference>
<evidence type="ECO:0000256" key="6">
    <source>
        <dbReference type="SAM" id="Phobius"/>
    </source>
</evidence>
<feature type="transmembrane region" description="Helical" evidence="6">
    <location>
        <begin position="305"/>
        <end position="327"/>
    </location>
</feature>
<dbReference type="PANTHER" id="PTHR37958">
    <property type="entry name" value="SODIUM-POTASSIUM/PROTON ANTIPORTER CHAA"/>
    <property type="match status" value="1"/>
</dbReference>
<organism evidence="8 9">
    <name type="scientific">Corynebacterium frankenforstense DSM 45800</name>
    <dbReference type="NCBI Taxonomy" id="1437875"/>
    <lineage>
        <taxon>Bacteria</taxon>
        <taxon>Bacillati</taxon>
        <taxon>Actinomycetota</taxon>
        <taxon>Actinomycetes</taxon>
        <taxon>Mycobacteriales</taxon>
        <taxon>Corynebacteriaceae</taxon>
        <taxon>Corynebacterium</taxon>
    </lineage>
</organism>
<dbReference type="EMBL" id="CP009247">
    <property type="protein sequence ID" value="APT88600.1"/>
    <property type="molecule type" value="Genomic_DNA"/>
</dbReference>
<comment type="subcellular location">
    <subcellularLocation>
        <location evidence="1">Membrane</location>
        <topology evidence="1">Multi-pass membrane protein</topology>
    </subcellularLocation>
</comment>
<feature type="transmembrane region" description="Helical" evidence="6">
    <location>
        <begin position="161"/>
        <end position="180"/>
    </location>
</feature>
<gene>
    <name evidence="8" type="ORF">CFRA_04205</name>
</gene>
<feature type="domain" description="Sodium/calcium exchanger membrane region" evidence="7">
    <location>
        <begin position="240"/>
        <end position="379"/>
    </location>
</feature>
<feature type="transmembrane region" description="Helical" evidence="6">
    <location>
        <begin position="101"/>
        <end position="122"/>
    </location>
</feature>
<proteinExistence type="predicted"/>
<feature type="transmembrane region" description="Helical" evidence="6">
    <location>
        <begin position="34"/>
        <end position="54"/>
    </location>
</feature>
<evidence type="ECO:0000256" key="1">
    <source>
        <dbReference type="ARBA" id="ARBA00004141"/>
    </source>
</evidence>
<evidence type="ECO:0000256" key="3">
    <source>
        <dbReference type="ARBA" id="ARBA00022989"/>
    </source>
</evidence>
<evidence type="ECO:0000256" key="5">
    <source>
        <dbReference type="SAM" id="MobiDB-lite"/>
    </source>
</evidence>
<accession>A0A1L7CRX7</accession>
<dbReference type="STRING" id="1437875.CFRA_04205"/>
<keyword evidence="9" id="KW-1185">Reference proteome</keyword>
<dbReference type="AlphaFoldDB" id="A0A1L7CRX7"/>
<dbReference type="GO" id="GO:0005886">
    <property type="term" value="C:plasma membrane"/>
    <property type="evidence" value="ECO:0007669"/>
    <property type="project" value="TreeGrafter"/>
</dbReference>
<sequence>MRRVLAPSTLARLTVGWAAVLLTAWTGILDAAPAAVALAGVVAVIVYCAFGVVGQAEALAVRLGEPFGTLVLTLSVVCIEVLLIAAMTLGGAQGETAARDSVTAVTMIILNLVVGACVLVAVRRGAAVPNRRGMGLYLAMIVPLGVLTFAVPHAFPCGAYPLVPGVALAVAVAGAYAVFLRAQTGRLAHLFAEPGLRRAEERAPDVTVPGERVPEAEDKEEGARRERRRPRDPEIPLRAALLVATVAPVSLLAHDMAGLTDTVLAAAAAPPALAGLLVAAIVFLPESITALRAAAAGQVQRVGNLAHGALVSTVGLTVPCVLVLGAVTGRAPVLAESPANLALLAATAAVSCAAVASGRLRAWHGVAHLALFGVFAVLLAAG</sequence>
<dbReference type="Pfam" id="PF01699">
    <property type="entry name" value="Na_Ca_ex"/>
    <property type="match status" value="2"/>
</dbReference>
<feature type="transmembrane region" description="Helical" evidence="6">
    <location>
        <begin position="66"/>
        <end position="89"/>
    </location>
</feature>
<feature type="transmembrane region" description="Helical" evidence="6">
    <location>
        <begin position="339"/>
        <end position="356"/>
    </location>
</feature>
<dbReference type="GO" id="GO:0015385">
    <property type="term" value="F:sodium:proton antiporter activity"/>
    <property type="evidence" value="ECO:0007669"/>
    <property type="project" value="TreeGrafter"/>
</dbReference>
<evidence type="ECO:0000313" key="8">
    <source>
        <dbReference type="EMBL" id="APT88600.1"/>
    </source>
</evidence>